<proteinExistence type="predicted"/>
<protein>
    <submittedName>
        <fullName evidence="1">Uncharacterized protein</fullName>
    </submittedName>
</protein>
<comment type="caution">
    <text evidence="1">The sequence shown here is derived from an EMBL/GenBank/DDBJ whole genome shotgun (WGS) entry which is preliminary data.</text>
</comment>
<dbReference type="AlphaFoldDB" id="A0A1R3H8X1"/>
<dbReference type="OrthoDB" id="1002443at2759"/>
<keyword evidence="2" id="KW-1185">Reference proteome</keyword>
<sequence length="47" mass="5353">MAVMALLGEYLCIKRELKEIPITRYRTSNGEVLRKMIGRIHLPLPGA</sequence>
<dbReference type="EMBL" id="AWUE01020723">
    <property type="protein sequence ID" value="OMO66792.1"/>
    <property type="molecule type" value="Genomic_DNA"/>
</dbReference>
<name>A0A1R3H8X1_9ROSI</name>
<gene>
    <name evidence="1" type="ORF">COLO4_30360</name>
</gene>
<evidence type="ECO:0000313" key="2">
    <source>
        <dbReference type="Proteomes" id="UP000187203"/>
    </source>
</evidence>
<accession>A0A1R3H8X1</accession>
<evidence type="ECO:0000313" key="1">
    <source>
        <dbReference type="EMBL" id="OMO66792.1"/>
    </source>
</evidence>
<dbReference type="Proteomes" id="UP000187203">
    <property type="component" value="Unassembled WGS sequence"/>
</dbReference>
<reference evidence="2" key="1">
    <citation type="submission" date="2013-09" db="EMBL/GenBank/DDBJ databases">
        <title>Corchorus olitorius genome sequencing.</title>
        <authorList>
            <person name="Alam M."/>
            <person name="Haque M.S."/>
            <person name="Islam M.S."/>
            <person name="Emdad E.M."/>
            <person name="Islam M.M."/>
            <person name="Ahmed B."/>
            <person name="Halim A."/>
            <person name="Hossen Q.M.M."/>
            <person name="Hossain M.Z."/>
            <person name="Ahmed R."/>
            <person name="Khan M.M."/>
            <person name="Islam R."/>
            <person name="Rashid M.M."/>
            <person name="Khan S.A."/>
            <person name="Rahman M.S."/>
            <person name="Alam M."/>
            <person name="Yahiya A.S."/>
            <person name="Khan M.S."/>
            <person name="Azam M.S."/>
            <person name="Haque T."/>
            <person name="Lashkar M.Z.H."/>
            <person name="Akhand A.I."/>
            <person name="Morshed G."/>
            <person name="Roy S."/>
            <person name="Uddin K.S."/>
            <person name="Rabeya T."/>
            <person name="Hossain A.S."/>
            <person name="Chowdhury A."/>
            <person name="Snigdha A.R."/>
            <person name="Mortoza M.S."/>
            <person name="Matin S.A."/>
            <person name="Hoque S.M.E."/>
            <person name="Islam M.K."/>
            <person name="Roy D.K."/>
            <person name="Haider R."/>
            <person name="Moosa M.M."/>
            <person name="Elias S.M."/>
            <person name="Hasan A.M."/>
            <person name="Jahan S."/>
            <person name="Shafiuddin M."/>
            <person name="Mahmood N."/>
            <person name="Shommy N.S."/>
        </authorList>
    </citation>
    <scope>NUCLEOTIDE SEQUENCE [LARGE SCALE GENOMIC DNA]</scope>
    <source>
        <strain evidence="2">cv. O-4</strain>
    </source>
</reference>
<organism evidence="1 2">
    <name type="scientific">Corchorus olitorius</name>
    <dbReference type="NCBI Taxonomy" id="93759"/>
    <lineage>
        <taxon>Eukaryota</taxon>
        <taxon>Viridiplantae</taxon>
        <taxon>Streptophyta</taxon>
        <taxon>Embryophyta</taxon>
        <taxon>Tracheophyta</taxon>
        <taxon>Spermatophyta</taxon>
        <taxon>Magnoliopsida</taxon>
        <taxon>eudicotyledons</taxon>
        <taxon>Gunneridae</taxon>
        <taxon>Pentapetalae</taxon>
        <taxon>rosids</taxon>
        <taxon>malvids</taxon>
        <taxon>Malvales</taxon>
        <taxon>Malvaceae</taxon>
        <taxon>Grewioideae</taxon>
        <taxon>Apeibeae</taxon>
        <taxon>Corchorus</taxon>
    </lineage>
</organism>